<dbReference type="Proteomes" id="UP000232688">
    <property type="component" value="Unassembled WGS sequence"/>
</dbReference>
<reference evidence="1 2" key="1">
    <citation type="submission" date="2017-10" db="EMBL/GenBank/DDBJ databases">
        <title>Extensive intraspecific genome diversity in a model arbuscular mycorrhizal fungus.</title>
        <authorList>
            <person name="Chen E.C.H."/>
            <person name="Morin E."/>
            <person name="Baudet D."/>
            <person name="Noel J."/>
            <person name="Ndikumana S."/>
            <person name="Charron P."/>
            <person name="St-Onge C."/>
            <person name="Giorgi J."/>
            <person name="Grigoriev I.V."/>
            <person name="Roux C."/>
            <person name="Martin F.M."/>
            <person name="Corradi N."/>
        </authorList>
    </citation>
    <scope>NUCLEOTIDE SEQUENCE [LARGE SCALE GENOMIC DNA]</scope>
    <source>
        <strain evidence="1 2">A1</strain>
    </source>
</reference>
<dbReference type="VEuPathDB" id="FungiDB:RhiirA1_480687"/>
<gene>
    <name evidence="1" type="ORF">RhiirA1_480687</name>
</gene>
<evidence type="ECO:0000313" key="2">
    <source>
        <dbReference type="Proteomes" id="UP000232688"/>
    </source>
</evidence>
<name>A0A2N0QP13_9GLOM</name>
<dbReference type="VEuPathDB" id="FungiDB:RhiirFUN_005305"/>
<evidence type="ECO:0000313" key="1">
    <source>
        <dbReference type="EMBL" id="PKC52786.1"/>
    </source>
</evidence>
<dbReference type="EMBL" id="LLXH01005144">
    <property type="protein sequence ID" value="PKC52786.1"/>
    <property type="molecule type" value="Genomic_DNA"/>
</dbReference>
<sequence>MQACSFALKIFKRANGGYMLRDTSRPLEVLSIHAELQTNRNYCFNPYYHAIMKKENIPTPSWVPLLPGHCVIGKFGSLYVRLEIQREISIPDILGLRNSSIIYDLQSKEKNYLKKHQRFSICLFIIYHGIEIKELGMHLSSKATLALAVEYEALKKLEDSSCKRIKRVKTNNEYIKNLKYKLYEEKDQKLLNN</sequence>
<dbReference type="AlphaFoldDB" id="A0A2N0QP13"/>
<protein>
    <submittedName>
        <fullName evidence="1">Uncharacterized protein</fullName>
    </submittedName>
</protein>
<reference evidence="1 2" key="2">
    <citation type="submission" date="2017-10" db="EMBL/GenBank/DDBJ databases">
        <title>Genome analyses suggest a sexual origin of heterokaryosis in a supposedly ancient asexual fungus.</title>
        <authorList>
            <person name="Corradi N."/>
            <person name="Sedzielewska K."/>
            <person name="Noel J."/>
            <person name="Charron P."/>
            <person name="Farinelli L."/>
            <person name="Marton T."/>
            <person name="Kruger M."/>
            <person name="Pelin A."/>
            <person name="Brachmann A."/>
            <person name="Corradi N."/>
        </authorList>
    </citation>
    <scope>NUCLEOTIDE SEQUENCE [LARGE SCALE GENOMIC DNA]</scope>
    <source>
        <strain evidence="1 2">A1</strain>
    </source>
</reference>
<proteinExistence type="predicted"/>
<organism evidence="1 2">
    <name type="scientific">Rhizophagus irregularis</name>
    <dbReference type="NCBI Taxonomy" id="588596"/>
    <lineage>
        <taxon>Eukaryota</taxon>
        <taxon>Fungi</taxon>
        <taxon>Fungi incertae sedis</taxon>
        <taxon>Mucoromycota</taxon>
        <taxon>Glomeromycotina</taxon>
        <taxon>Glomeromycetes</taxon>
        <taxon>Glomerales</taxon>
        <taxon>Glomeraceae</taxon>
        <taxon>Rhizophagus</taxon>
    </lineage>
</organism>
<comment type="caution">
    <text evidence="1">The sequence shown here is derived from an EMBL/GenBank/DDBJ whole genome shotgun (WGS) entry which is preliminary data.</text>
</comment>
<accession>A0A2N0QP13</accession>